<keyword evidence="1" id="KW-0472">Membrane</keyword>
<reference evidence="3 4" key="1">
    <citation type="submission" date="2017-06" db="EMBL/GenBank/DDBJ databases">
        <title>Novel microbial phyla capable of carbon fixation and sulfur reduction in deep-sea sediments.</title>
        <authorList>
            <person name="Huang J."/>
            <person name="Baker B."/>
            <person name="Wang Y."/>
        </authorList>
    </citation>
    <scope>NUCLEOTIDE SEQUENCE [LARGE SCALE GENOMIC DNA]</scope>
    <source>
        <strain evidence="3">B3_TA06</strain>
    </source>
</reference>
<keyword evidence="1" id="KW-1133">Transmembrane helix</keyword>
<dbReference type="EMBL" id="NJBO01000034">
    <property type="protein sequence ID" value="TKJ37300.1"/>
    <property type="molecule type" value="Genomic_DNA"/>
</dbReference>
<dbReference type="AlphaFoldDB" id="A0A532UQT1"/>
<evidence type="ECO:0000256" key="1">
    <source>
        <dbReference type="SAM" id="Phobius"/>
    </source>
</evidence>
<feature type="domain" description="Zinc-ribbon" evidence="2">
    <location>
        <begin position="7"/>
        <end position="28"/>
    </location>
</feature>
<dbReference type="InterPro" id="IPR026870">
    <property type="entry name" value="Zinc_ribbon_dom"/>
</dbReference>
<evidence type="ECO:0000313" key="3">
    <source>
        <dbReference type="EMBL" id="TKJ37300.1"/>
    </source>
</evidence>
<feature type="transmembrane region" description="Helical" evidence="1">
    <location>
        <begin position="113"/>
        <end position="138"/>
    </location>
</feature>
<organism evidence="3 4">
    <name type="scientific">candidate division TA06 bacterium B3_TA06</name>
    <dbReference type="NCBI Taxonomy" id="2012487"/>
    <lineage>
        <taxon>Bacteria</taxon>
        <taxon>Bacteria division TA06</taxon>
    </lineage>
</organism>
<feature type="transmembrane region" description="Helical" evidence="1">
    <location>
        <begin position="74"/>
        <end position="101"/>
    </location>
</feature>
<dbReference type="Pfam" id="PF13240">
    <property type="entry name" value="Zn_Ribbon_1"/>
    <property type="match status" value="1"/>
</dbReference>
<comment type="caution">
    <text evidence="3">The sequence shown here is derived from an EMBL/GenBank/DDBJ whole genome shotgun (WGS) entry which is preliminary data.</text>
</comment>
<gene>
    <name evidence="3" type="ORF">CEE36_11175</name>
</gene>
<name>A0A532UQT1_UNCT6</name>
<dbReference type="Proteomes" id="UP000317778">
    <property type="component" value="Unassembled WGS sequence"/>
</dbReference>
<protein>
    <recommendedName>
        <fullName evidence="2">Zinc-ribbon domain-containing protein</fullName>
    </recommendedName>
</protein>
<sequence>MSARMICEYCRSELPPDATYCPYCGAEVPETVTPPPVPVTPTPVTPTTLPQATQQEIVPAPAVGAGLTSQTLSITAFVLALVGLAVIITFIPALIVGIIALKKEPKGKVFAWIAIGISGGIMLIVVVLAITTLIQIIAAPKPWY</sequence>
<evidence type="ECO:0000313" key="4">
    <source>
        <dbReference type="Proteomes" id="UP000317778"/>
    </source>
</evidence>
<proteinExistence type="predicted"/>
<evidence type="ECO:0000259" key="2">
    <source>
        <dbReference type="Pfam" id="PF13240"/>
    </source>
</evidence>
<keyword evidence="1" id="KW-0812">Transmembrane</keyword>
<accession>A0A532UQT1</accession>